<dbReference type="GO" id="GO:0005634">
    <property type="term" value="C:nucleus"/>
    <property type="evidence" value="ECO:0007669"/>
    <property type="project" value="UniProtKB-SubCell"/>
</dbReference>
<evidence type="ECO:0000256" key="1">
    <source>
        <dbReference type="ARBA" id="ARBA00004123"/>
    </source>
</evidence>
<feature type="region of interest" description="Disordered" evidence="7">
    <location>
        <begin position="273"/>
        <end position="323"/>
    </location>
</feature>
<comment type="caution">
    <text evidence="8">The sequence shown here is derived from an EMBL/GenBank/DDBJ whole genome shotgun (WGS) entry which is preliminary data.</text>
</comment>
<proteinExistence type="inferred from homology"/>
<feature type="compositionally biased region" description="Polar residues" evidence="7">
    <location>
        <begin position="563"/>
        <end position="576"/>
    </location>
</feature>
<feature type="region of interest" description="Disordered" evidence="7">
    <location>
        <begin position="84"/>
        <end position="104"/>
    </location>
</feature>
<dbReference type="GO" id="GO:0031515">
    <property type="term" value="C:tRNA (m1A) methyltransferase complex"/>
    <property type="evidence" value="ECO:0007669"/>
    <property type="project" value="InterPro"/>
</dbReference>
<dbReference type="OrthoDB" id="10254665at2759"/>
<dbReference type="Proteomes" id="UP000664203">
    <property type="component" value="Unassembled WGS sequence"/>
</dbReference>
<gene>
    <name evidence="8" type="primary">TRM6</name>
    <name evidence="8" type="ORF">ALECFALPRED_001998</name>
</gene>
<sequence length="584" mass="64048">MDPELVQPNAYIALRLPSDSTMIVQVLPNTTISIGKYGAFQANNVLGRPYHLTFEIRDTVTHDGKAQSGLRVVPAAELYADIKDETPETPPEVEGENSSASGDGVEYEVVGQNGEVVVRTNRQIIDDPNSQIMTMDEIEALKAQSTGSGKELIAKILESHSALDQKTAFALAKYTLRKTKKYLRRFTVLPLDVPTLARWILTDKEPMKIMELRGEILSLIGSWSNVHCTPSISTPSLDGDGMQMKGGRWLVIDETAGLLVAYMAEKMAILHPPGHDEQEAGSNIPSKQKADAVNGDNANGEPTTKDVIAPPLYHPRPRKTSGPATTNTITLIHANAQPNLSLLKYFHFDAFNPSTSHPLESHLKTLSWLQLLSPEDDIGYVEPATASEEVIQSWKSGKRSNHFRKRRRWERIKFIADETRAGKFDGLIVASIMSPVSILQHTVPLLRGAAQVVVYSPTIEPLVELSDCYSTARRTAFVTNPPDPDMMPTEDFPLNPTLLLAPTIQTARSRSWQVLPGRTHPLMTGRGGSEGYVFTATRVLPAKGKVEARGKFKRRKVDGVMTRVSSVQGTPASGDSGTVEMDAS</sequence>
<evidence type="ECO:0000256" key="2">
    <source>
        <dbReference type="ARBA" id="ARBA00008320"/>
    </source>
</evidence>
<keyword evidence="5" id="KW-0539">Nucleus</keyword>
<dbReference type="Pfam" id="PF04189">
    <property type="entry name" value="Gcd10p"/>
    <property type="match status" value="1"/>
</dbReference>
<name>A0A8H3FFW9_9LECA</name>
<dbReference type="PANTHER" id="PTHR12945:SF0">
    <property type="entry name" value="TRNA (ADENINE(58)-N(1))-METHYLTRANSFERASE NON-CATALYTIC SUBUNIT TRM6"/>
    <property type="match status" value="1"/>
</dbReference>
<protein>
    <recommendedName>
        <fullName evidence="3">tRNA (adenine(58)-N(1))-methyltransferase non-catalytic subunit TRM6</fullName>
    </recommendedName>
    <alternativeName>
        <fullName evidence="6">tRNA(m1A58)-methyltransferase subunit TRM6</fullName>
    </alternativeName>
</protein>
<accession>A0A8H3FFW9</accession>
<dbReference type="GO" id="GO:0008168">
    <property type="term" value="F:methyltransferase activity"/>
    <property type="evidence" value="ECO:0007669"/>
    <property type="project" value="UniProtKB-KW"/>
</dbReference>
<evidence type="ECO:0000256" key="6">
    <source>
        <dbReference type="ARBA" id="ARBA00032319"/>
    </source>
</evidence>
<evidence type="ECO:0000313" key="9">
    <source>
        <dbReference type="Proteomes" id="UP000664203"/>
    </source>
</evidence>
<evidence type="ECO:0000256" key="3">
    <source>
        <dbReference type="ARBA" id="ARBA00021704"/>
    </source>
</evidence>
<evidence type="ECO:0000256" key="4">
    <source>
        <dbReference type="ARBA" id="ARBA00022694"/>
    </source>
</evidence>
<dbReference type="InterPro" id="IPR017423">
    <property type="entry name" value="TRM6"/>
</dbReference>
<keyword evidence="9" id="KW-1185">Reference proteome</keyword>
<organism evidence="8 9">
    <name type="scientific">Alectoria fallacina</name>
    <dbReference type="NCBI Taxonomy" id="1903189"/>
    <lineage>
        <taxon>Eukaryota</taxon>
        <taxon>Fungi</taxon>
        <taxon>Dikarya</taxon>
        <taxon>Ascomycota</taxon>
        <taxon>Pezizomycotina</taxon>
        <taxon>Lecanoromycetes</taxon>
        <taxon>OSLEUM clade</taxon>
        <taxon>Lecanoromycetidae</taxon>
        <taxon>Lecanorales</taxon>
        <taxon>Lecanorineae</taxon>
        <taxon>Parmeliaceae</taxon>
        <taxon>Alectoria</taxon>
    </lineage>
</organism>
<keyword evidence="4" id="KW-0819">tRNA processing</keyword>
<evidence type="ECO:0000313" key="8">
    <source>
        <dbReference type="EMBL" id="CAF9922022.1"/>
    </source>
</evidence>
<dbReference type="GO" id="GO:0030488">
    <property type="term" value="P:tRNA methylation"/>
    <property type="evidence" value="ECO:0007669"/>
    <property type="project" value="InterPro"/>
</dbReference>
<evidence type="ECO:0000256" key="7">
    <source>
        <dbReference type="SAM" id="MobiDB-lite"/>
    </source>
</evidence>
<dbReference type="EMBL" id="CAJPDR010000151">
    <property type="protein sequence ID" value="CAF9922022.1"/>
    <property type="molecule type" value="Genomic_DNA"/>
</dbReference>
<comment type="similarity">
    <text evidence="2">Belongs to the TRM6/GCD10 family.</text>
</comment>
<feature type="region of interest" description="Disordered" evidence="7">
    <location>
        <begin position="563"/>
        <end position="584"/>
    </location>
</feature>
<dbReference type="AlphaFoldDB" id="A0A8H3FFW9"/>
<dbReference type="PANTHER" id="PTHR12945">
    <property type="entry name" value="TRANSLATION INITIATION FACTOR EIF3-RELATED"/>
    <property type="match status" value="1"/>
</dbReference>
<reference evidence="8" key="1">
    <citation type="submission" date="2021-03" db="EMBL/GenBank/DDBJ databases">
        <authorList>
            <person name="Tagirdzhanova G."/>
        </authorList>
    </citation>
    <scope>NUCLEOTIDE SEQUENCE</scope>
</reference>
<comment type="subcellular location">
    <subcellularLocation>
        <location evidence="1">Nucleus</location>
    </subcellularLocation>
</comment>
<evidence type="ECO:0000256" key="5">
    <source>
        <dbReference type="ARBA" id="ARBA00023242"/>
    </source>
</evidence>